<gene>
    <name evidence="6" type="ORF">BFC18_08755</name>
</gene>
<keyword evidence="4" id="KW-0865">Zymogen</keyword>
<organism evidence="6 7">
    <name type="scientific">Alteromonas confluentis</name>
    <dbReference type="NCBI Taxonomy" id="1656094"/>
    <lineage>
        <taxon>Bacteria</taxon>
        <taxon>Pseudomonadati</taxon>
        <taxon>Pseudomonadota</taxon>
        <taxon>Gammaproteobacteria</taxon>
        <taxon>Alteromonadales</taxon>
        <taxon>Alteromonadaceae</taxon>
        <taxon>Alteromonas/Salinimonas group</taxon>
        <taxon>Alteromonas</taxon>
    </lineage>
</organism>
<feature type="chain" id="PRO_5009209685" evidence="5">
    <location>
        <begin position="31"/>
        <end position="836"/>
    </location>
</feature>
<comment type="caution">
    <text evidence="6">The sequence shown here is derived from an EMBL/GenBank/DDBJ whole genome shotgun (WGS) entry which is preliminary data.</text>
</comment>
<evidence type="ECO:0000256" key="2">
    <source>
        <dbReference type="ARBA" id="ARBA00022729"/>
    </source>
</evidence>
<keyword evidence="7" id="KW-1185">Reference proteome</keyword>
<dbReference type="SUPFAM" id="SSF56235">
    <property type="entry name" value="N-terminal nucleophile aminohydrolases (Ntn hydrolases)"/>
    <property type="match status" value="1"/>
</dbReference>
<dbReference type="EMBL" id="MDHN01000015">
    <property type="protein sequence ID" value="OFC71239.1"/>
    <property type="molecule type" value="Genomic_DNA"/>
</dbReference>
<feature type="signal peptide" evidence="5">
    <location>
        <begin position="1"/>
        <end position="30"/>
    </location>
</feature>
<evidence type="ECO:0000256" key="3">
    <source>
        <dbReference type="ARBA" id="ARBA00022801"/>
    </source>
</evidence>
<name>A0A1E7ZCK6_9ALTE</name>
<dbReference type="InterPro" id="IPR002692">
    <property type="entry name" value="S45"/>
</dbReference>
<accession>A0A1E7ZCK6</accession>
<dbReference type="InterPro" id="IPR029055">
    <property type="entry name" value="Ntn_hydrolases_N"/>
</dbReference>
<comment type="similarity">
    <text evidence="1">Belongs to the peptidase S45 family.</text>
</comment>
<evidence type="ECO:0000256" key="1">
    <source>
        <dbReference type="ARBA" id="ARBA00006586"/>
    </source>
</evidence>
<dbReference type="STRING" id="1656094.BFC18_08755"/>
<evidence type="ECO:0000256" key="5">
    <source>
        <dbReference type="SAM" id="SignalP"/>
    </source>
</evidence>
<dbReference type="Gene3D" id="2.30.120.10">
    <property type="match status" value="1"/>
</dbReference>
<evidence type="ECO:0000256" key="4">
    <source>
        <dbReference type="ARBA" id="ARBA00023145"/>
    </source>
</evidence>
<dbReference type="Pfam" id="PF01804">
    <property type="entry name" value="Penicil_amidase"/>
    <property type="match status" value="1"/>
</dbReference>
<dbReference type="InterPro" id="IPR043146">
    <property type="entry name" value="Penicillin_amidase_N_B-knob"/>
</dbReference>
<dbReference type="OrthoDB" id="9760084at2"/>
<dbReference type="GO" id="GO:0017000">
    <property type="term" value="P:antibiotic biosynthetic process"/>
    <property type="evidence" value="ECO:0007669"/>
    <property type="project" value="InterPro"/>
</dbReference>
<proteinExistence type="inferred from homology"/>
<keyword evidence="3" id="KW-0378">Hydrolase</keyword>
<dbReference type="CDD" id="cd01936">
    <property type="entry name" value="Ntn_CA"/>
    <property type="match status" value="1"/>
</dbReference>
<dbReference type="Proteomes" id="UP000175691">
    <property type="component" value="Unassembled WGS sequence"/>
</dbReference>
<sequence length="836" mass="90505">MPYYGRYPHRPFRLLSLLTVSALSLTLITACDDDDEEPVPAPPSVLQTFDDDGVLEANIRWTTYGVPHITAENLESLSYGVGYAFARDNLCILADQIVRYNSQRSRYYGPDRVPGSGDSSHLISDFGFLTIGIREIAEESLSTMSDTSQAMYLGYTAGYNRYLEDTPVEEQDPACAGQPWVTPIDATDLLTYSLGVAVLPGATNFLSAMFVAAPPGKDFTPVPESANLTLNINHTSAIPDTNPAELGSNGWGLGVDKTENGMGMVLANPHFPHTGSLRFWQFHTTVPDFLNVTGASLIGLPGAVNIGFNDNVAWTHTFSSAEHFVVYQLSQDETDSNAQTQLIDGEAVAIEEKDMVIEVAVGGGQTVNVRKTAYYTNYGPMIEIPGSFDWTATQAFAIKDANLPNLDILDHWMAMNLATTMDEFKQAFMDYDGVIFNNTMAASSDGQVFYIDDSTVPNLSATAIGALTTVPELVQTRAAAGFTVLPGNQSVFDFDGPVPYEAAPKYEGNDAVQNSNNSYWLTNVDSPITGISPLYGGENDQQTLRSRMGQKLLEEGSGSDGLFTPDEVETLLMSNRSYLAEQILADVLAMCTAQGVTPVDVDGESVSIEAACNALALWDSTMNTDSVGGQVFREFAYQFQTNPQWEVAFDATQPLTTPSGLVTNATTLEQFARAVTVLEAAGVAPDATLGDVQFVQRARPDGTADPERLPWGGANNVEGGFNVFRPVPNTSGLLPQNATLLPQISYAPLNDVSEISAEAGGYRINYGSSWMMVVNFTSSGPEARALLTYSQSRVYGSDHFLDQTRWYSAQPALRPVAFTEDEIEAAKIEEVSLVSQ</sequence>
<protein>
    <submittedName>
        <fullName evidence="6">Penicillin acylase</fullName>
    </submittedName>
</protein>
<dbReference type="Gene3D" id="1.10.1400.10">
    <property type="match status" value="1"/>
</dbReference>
<reference evidence="6 7" key="1">
    <citation type="submission" date="2016-08" db="EMBL/GenBank/DDBJ databases">
        <authorList>
            <person name="Seilhamer J.J."/>
        </authorList>
    </citation>
    <scope>NUCLEOTIDE SEQUENCE [LARGE SCALE GENOMIC DNA]</scope>
    <source>
        <strain evidence="6 7">KCTC 42603</strain>
    </source>
</reference>
<dbReference type="InterPro" id="IPR023343">
    <property type="entry name" value="Penicillin_amidase_dom1"/>
</dbReference>
<dbReference type="GO" id="GO:0016811">
    <property type="term" value="F:hydrolase activity, acting on carbon-nitrogen (but not peptide) bonds, in linear amides"/>
    <property type="evidence" value="ECO:0007669"/>
    <property type="project" value="InterPro"/>
</dbReference>
<evidence type="ECO:0000313" key="7">
    <source>
        <dbReference type="Proteomes" id="UP000175691"/>
    </source>
</evidence>
<keyword evidence="2 5" id="KW-0732">Signal</keyword>
<dbReference type="Gene3D" id="3.60.20.10">
    <property type="entry name" value="Glutamine Phosphoribosylpyrophosphate, subunit 1, domain 1"/>
    <property type="match status" value="1"/>
</dbReference>
<evidence type="ECO:0000313" key="6">
    <source>
        <dbReference type="EMBL" id="OFC71239.1"/>
    </source>
</evidence>
<dbReference type="PROSITE" id="PS51257">
    <property type="entry name" value="PROKAR_LIPOPROTEIN"/>
    <property type="match status" value="1"/>
</dbReference>
<dbReference type="PANTHER" id="PTHR34218">
    <property type="entry name" value="PEPTIDASE S45 PENICILLIN AMIDASE"/>
    <property type="match status" value="1"/>
</dbReference>
<dbReference type="PANTHER" id="PTHR34218:SF3">
    <property type="entry name" value="ACYL-HOMOSERINE LACTONE ACYLASE PVDQ"/>
    <property type="match status" value="1"/>
</dbReference>
<dbReference type="AlphaFoldDB" id="A0A1E7ZCK6"/>
<dbReference type="Gene3D" id="1.10.439.10">
    <property type="entry name" value="Penicillin Amidohydrolase, domain 1"/>
    <property type="match status" value="1"/>
</dbReference>
<dbReference type="InterPro" id="IPR043147">
    <property type="entry name" value="Penicillin_amidase_A-knob"/>
</dbReference>
<dbReference type="RefSeq" id="WP_070124854.1">
    <property type="nucleotide sequence ID" value="NZ_MDHN01000015.1"/>
</dbReference>